<reference evidence="4" key="1">
    <citation type="submission" date="2021-12" db="EMBL/GenBank/DDBJ databases">
        <authorList>
            <person name="Lee J.-H."/>
            <person name="Kim S.-B."/>
        </authorList>
    </citation>
    <scope>NUCLEOTIDE SEQUENCE</scope>
    <source>
        <strain evidence="4">NR30</strain>
    </source>
</reference>
<dbReference type="Pfam" id="PF00550">
    <property type="entry name" value="PP-binding"/>
    <property type="match status" value="1"/>
</dbReference>
<evidence type="ECO:0000313" key="5">
    <source>
        <dbReference type="Proteomes" id="UP001108029"/>
    </source>
</evidence>
<keyword evidence="2" id="KW-0597">Phosphoprotein</keyword>
<dbReference type="Proteomes" id="UP001108029">
    <property type="component" value="Unassembled WGS sequence"/>
</dbReference>
<keyword evidence="5" id="KW-1185">Reference proteome</keyword>
<comment type="caution">
    <text evidence="4">The sequence shown here is derived from an EMBL/GenBank/DDBJ whole genome shotgun (WGS) entry which is preliminary data.</text>
</comment>
<dbReference type="RefSeq" id="WP_232651372.1">
    <property type="nucleotide sequence ID" value="NZ_JAJSBI010000014.1"/>
</dbReference>
<dbReference type="SUPFAM" id="SSF47336">
    <property type="entry name" value="ACP-like"/>
    <property type="match status" value="1"/>
</dbReference>
<protein>
    <submittedName>
        <fullName evidence="4">Acyl carrier protein</fullName>
    </submittedName>
</protein>
<dbReference type="GO" id="GO:0017000">
    <property type="term" value="P:antibiotic biosynthetic process"/>
    <property type="evidence" value="ECO:0007669"/>
    <property type="project" value="UniProtKB-ARBA"/>
</dbReference>
<evidence type="ECO:0000259" key="3">
    <source>
        <dbReference type="PROSITE" id="PS50075"/>
    </source>
</evidence>
<accession>A0A9Q3VRQ1</accession>
<dbReference type="EMBL" id="JAJSBI010000014">
    <property type="protein sequence ID" value="MCD9877246.1"/>
    <property type="molecule type" value="Genomic_DNA"/>
</dbReference>
<keyword evidence="1" id="KW-0596">Phosphopantetheine</keyword>
<dbReference type="GO" id="GO:0031177">
    <property type="term" value="F:phosphopantetheine binding"/>
    <property type="evidence" value="ECO:0007669"/>
    <property type="project" value="InterPro"/>
</dbReference>
<proteinExistence type="predicted"/>
<evidence type="ECO:0000313" key="4">
    <source>
        <dbReference type="EMBL" id="MCD9877246.1"/>
    </source>
</evidence>
<name>A0A9Q3VRQ1_9ACTN</name>
<feature type="domain" description="Carrier" evidence="3">
    <location>
        <begin position="17"/>
        <end position="94"/>
    </location>
</feature>
<dbReference type="InterPro" id="IPR036736">
    <property type="entry name" value="ACP-like_sf"/>
</dbReference>
<evidence type="ECO:0000256" key="2">
    <source>
        <dbReference type="ARBA" id="ARBA00022553"/>
    </source>
</evidence>
<dbReference type="AlphaFoldDB" id="A0A9Q3VRQ1"/>
<sequence>MSAKRMDYVVTTVHRDSSPEEIRAWLIERVAYYLELPTEKIDPELELAGYGMDSVYTMSIIAEIEDHLGVKIDEMAAWKYSTINALVEYAENLISEQVHSAP</sequence>
<dbReference type="InterPro" id="IPR009081">
    <property type="entry name" value="PP-bd_ACP"/>
</dbReference>
<evidence type="ECO:0000256" key="1">
    <source>
        <dbReference type="ARBA" id="ARBA00022450"/>
    </source>
</evidence>
<organism evidence="4 5">
    <name type="scientific">Streptomyces guryensis</name>
    <dbReference type="NCBI Taxonomy" id="2886947"/>
    <lineage>
        <taxon>Bacteria</taxon>
        <taxon>Bacillati</taxon>
        <taxon>Actinomycetota</taxon>
        <taxon>Actinomycetes</taxon>
        <taxon>Kitasatosporales</taxon>
        <taxon>Streptomycetaceae</taxon>
        <taxon>Streptomyces</taxon>
    </lineage>
</organism>
<dbReference type="SMART" id="SM00823">
    <property type="entry name" value="PKS_PP"/>
    <property type="match status" value="1"/>
</dbReference>
<dbReference type="Gene3D" id="1.10.1200.10">
    <property type="entry name" value="ACP-like"/>
    <property type="match status" value="1"/>
</dbReference>
<gene>
    <name evidence="4" type="ORF">LJ657_27165</name>
</gene>
<dbReference type="InterPro" id="IPR020806">
    <property type="entry name" value="PKS_PP-bd"/>
</dbReference>
<dbReference type="PROSITE" id="PS50075">
    <property type="entry name" value="CARRIER"/>
    <property type="match status" value="1"/>
</dbReference>